<comment type="caution">
    <text evidence="2">The sequence shown here is derived from an EMBL/GenBank/DDBJ whole genome shotgun (WGS) entry which is preliminary data.</text>
</comment>
<evidence type="ECO:0000313" key="3">
    <source>
        <dbReference type="Proteomes" id="UP001286313"/>
    </source>
</evidence>
<organism evidence="2 3">
    <name type="scientific">Petrolisthes cinctipes</name>
    <name type="common">Flat porcelain crab</name>
    <dbReference type="NCBI Taxonomy" id="88211"/>
    <lineage>
        <taxon>Eukaryota</taxon>
        <taxon>Metazoa</taxon>
        <taxon>Ecdysozoa</taxon>
        <taxon>Arthropoda</taxon>
        <taxon>Crustacea</taxon>
        <taxon>Multicrustacea</taxon>
        <taxon>Malacostraca</taxon>
        <taxon>Eumalacostraca</taxon>
        <taxon>Eucarida</taxon>
        <taxon>Decapoda</taxon>
        <taxon>Pleocyemata</taxon>
        <taxon>Anomura</taxon>
        <taxon>Galatheoidea</taxon>
        <taxon>Porcellanidae</taxon>
        <taxon>Petrolisthes</taxon>
    </lineage>
</organism>
<dbReference type="AlphaFoldDB" id="A0AAE1KG59"/>
<gene>
    <name evidence="2" type="ORF">Pcinc_023108</name>
</gene>
<accession>A0AAE1KG59</accession>
<name>A0AAE1KG59_PETCI</name>
<reference evidence="2" key="1">
    <citation type="submission" date="2023-10" db="EMBL/GenBank/DDBJ databases">
        <title>Genome assemblies of two species of porcelain crab, Petrolisthes cinctipes and Petrolisthes manimaculis (Anomura: Porcellanidae).</title>
        <authorList>
            <person name="Angst P."/>
        </authorList>
    </citation>
    <scope>NUCLEOTIDE SEQUENCE</scope>
    <source>
        <strain evidence="2">PB745_01</strain>
        <tissue evidence="2">Gill</tissue>
    </source>
</reference>
<evidence type="ECO:0000256" key="1">
    <source>
        <dbReference type="SAM" id="MobiDB-lite"/>
    </source>
</evidence>
<feature type="compositionally biased region" description="Polar residues" evidence="1">
    <location>
        <begin position="16"/>
        <end position="26"/>
    </location>
</feature>
<evidence type="ECO:0000313" key="2">
    <source>
        <dbReference type="EMBL" id="KAK3871763.1"/>
    </source>
</evidence>
<dbReference type="EMBL" id="JAWQEG010002470">
    <property type="protein sequence ID" value="KAK3871763.1"/>
    <property type="molecule type" value="Genomic_DNA"/>
</dbReference>
<feature type="region of interest" description="Disordered" evidence="1">
    <location>
        <begin position="1"/>
        <end position="42"/>
    </location>
</feature>
<proteinExistence type="predicted"/>
<sequence>MTTHILPPHPPPTLHQKSSPTSSSHDNPYPTHPIPDPLFIKLPAPPLPHMTTHILSPHPRPTLHHITTSTQLLPHKTITISSFLTSYPHSIT</sequence>
<protein>
    <submittedName>
        <fullName evidence="2">Uncharacterized protein</fullName>
    </submittedName>
</protein>
<keyword evidence="3" id="KW-1185">Reference proteome</keyword>
<dbReference type="Proteomes" id="UP001286313">
    <property type="component" value="Unassembled WGS sequence"/>
</dbReference>